<evidence type="ECO:0000259" key="2">
    <source>
        <dbReference type="PROSITE" id="PS00028"/>
    </source>
</evidence>
<comment type="caution">
    <text evidence="3">The sequence shown here is derived from an EMBL/GenBank/DDBJ whole genome shotgun (WGS) entry which is preliminary data.</text>
</comment>
<proteinExistence type="predicted"/>
<sequence>MGSTYALHCSVCNQYFETRKDWRVHLLQPQHQNQARKDCRSWNSKKVKKCVLAAFGNLPIATEKVLNSFTVVAGRDTIVTDFVWSESRPTVGLIQFESKAKVKEILKQLGQPELQVDDEHLIQFKKVSDFLELEWDDLVAEIERGICSTSTESSLVKTEASENGQEEEDGGGDDHNEDDDAEEMDVDVKPDINRLNAEGRDDSDNDTLPDDRLNAPASPSFFIDRNNIIPKVEPVDEEEIAETSSPPDTPPIPRKKASSRGGATARTGEKNSVSSTCPPEEEGEIQEELCQFKEQFDSILSEIAIPDEEYNLALDVMEKCRQIFSIKFPAWTLDGSHLQEEFYDKPFKLQQSEIEKLFNSKIGRGILPGVEAIEKEEQIKKFEQRAYQFMQKPSGLKFSIVADSLFKTEAQTCRLVNFLLDSDPRARPFFTLIFYWAKKCKVESSKPFYKFRHKSHAFAPEPAALEWMIILFLTHKKVIPSPREVLNRTHQKLFIFGKADIGFSNAKWVNPFSFSGTKTPPENSNEFFIHLLEFAREFFNFYLELRTGSWILNTRDGEVINKDGFLNKKPYVDWKTKLKPEEIGNIKSASAEHKSTMVNLDKSVIYMIHPIFCRWCIMFDGEIFQEGRAFKMSCSAEVINQALKCNDVMAAAVEDENYLMKMFRSNPIRRVERMAYQLPFIPDAIMARIQKGAEKMGLKVQKKEHLNAENLAELRKTRNNMKMYRRRKKARAKKNSSVKN</sequence>
<feature type="compositionally biased region" description="Acidic residues" evidence="1">
    <location>
        <begin position="164"/>
        <end position="185"/>
    </location>
</feature>
<accession>A0ABP1RB40</accession>
<gene>
    <name evidence="3" type="ORF">ODALV1_LOCUS19258</name>
</gene>
<organism evidence="3 4">
    <name type="scientific">Orchesella dallaii</name>
    <dbReference type="NCBI Taxonomy" id="48710"/>
    <lineage>
        <taxon>Eukaryota</taxon>
        <taxon>Metazoa</taxon>
        <taxon>Ecdysozoa</taxon>
        <taxon>Arthropoda</taxon>
        <taxon>Hexapoda</taxon>
        <taxon>Collembola</taxon>
        <taxon>Entomobryomorpha</taxon>
        <taxon>Entomobryoidea</taxon>
        <taxon>Orchesellidae</taxon>
        <taxon>Orchesellinae</taxon>
        <taxon>Orchesella</taxon>
    </lineage>
</organism>
<reference evidence="3 4" key="1">
    <citation type="submission" date="2024-08" db="EMBL/GenBank/DDBJ databases">
        <authorList>
            <person name="Cucini C."/>
            <person name="Frati F."/>
        </authorList>
    </citation>
    <scope>NUCLEOTIDE SEQUENCE [LARGE SCALE GENOMIC DNA]</scope>
</reference>
<feature type="region of interest" description="Disordered" evidence="1">
    <location>
        <begin position="151"/>
        <end position="285"/>
    </location>
</feature>
<dbReference type="EMBL" id="CAXLJM020000065">
    <property type="protein sequence ID" value="CAL8121182.1"/>
    <property type="molecule type" value="Genomic_DNA"/>
</dbReference>
<evidence type="ECO:0000313" key="3">
    <source>
        <dbReference type="EMBL" id="CAL8121182.1"/>
    </source>
</evidence>
<feature type="compositionally biased region" description="Basic and acidic residues" evidence="1">
    <location>
        <begin position="186"/>
        <end position="202"/>
    </location>
</feature>
<dbReference type="Proteomes" id="UP001642540">
    <property type="component" value="Unassembled WGS sequence"/>
</dbReference>
<evidence type="ECO:0000256" key="1">
    <source>
        <dbReference type="SAM" id="MobiDB-lite"/>
    </source>
</evidence>
<dbReference type="Gene3D" id="1.10.1410.10">
    <property type="match status" value="1"/>
</dbReference>
<dbReference type="PROSITE" id="PS00028">
    <property type="entry name" value="ZINC_FINGER_C2H2_1"/>
    <property type="match status" value="1"/>
</dbReference>
<evidence type="ECO:0000313" key="4">
    <source>
        <dbReference type="Proteomes" id="UP001642540"/>
    </source>
</evidence>
<protein>
    <recommendedName>
        <fullName evidence="2">C2H2-type domain-containing protein</fullName>
    </recommendedName>
</protein>
<keyword evidence="4" id="KW-1185">Reference proteome</keyword>
<feature type="domain" description="C2H2-type" evidence="2">
    <location>
        <begin position="9"/>
        <end position="31"/>
    </location>
</feature>
<name>A0ABP1RB40_9HEXA</name>
<dbReference type="InterPro" id="IPR013087">
    <property type="entry name" value="Znf_C2H2_type"/>
</dbReference>